<dbReference type="EMBL" id="CABFNB010000092">
    <property type="protein sequence ID" value="VTZ61340.1"/>
    <property type="molecule type" value="Genomic_DNA"/>
</dbReference>
<reference evidence="1" key="1">
    <citation type="submission" date="2019-06" db="EMBL/GenBank/DDBJ databases">
        <authorList>
            <person name="Le Quere A."/>
            <person name="Colella S."/>
        </authorList>
    </citation>
    <scope>NUCLEOTIDE SEQUENCE</scope>
    <source>
        <strain evidence="1">EmedicaeMD41</strain>
    </source>
</reference>
<evidence type="ECO:0000313" key="1">
    <source>
        <dbReference type="EMBL" id="VTZ61340.1"/>
    </source>
</evidence>
<dbReference type="AlphaFoldDB" id="A0A508WUW5"/>
<protein>
    <submittedName>
        <fullName evidence="1">Uncharacterized protein</fullName>
    </submittedName>
</protein>
<accession>A0A508WUW5</accession>
<organism evidence="1">
    <name type="scientific">Sinorhizobium medicae</name>
    <dbReference type="NCBI Taxonomy" id="110321"/>
    <lineage>
        <taxon>Bacteria</taxon>
        <taxon>Pseudomonadati</taxon>
        <taxon>Pseudomonadota</taxon>
        <taxon>Alphaproteobacteria</taxon>
        <taxon>Hyphomicrobiales</taxon>
        <taxon>Rhizobiaceae</taxon>
        <taxon>Sinorhizobium/Ensifer group</taxon>
        <taxon>Sinorhizobium</taxon>
    </lineage>
</organism>
<sequence>MRQVQSNVFDNRLNNKVFYFQTIHSGWLTLPEPLAIFRHLHVHRHELSPAGSPRAMPHAI</sequence>
<name>A0A508WUW5_9HYPH</name>
<dbReference type="Proteomes" id="UP000507954">
    <property type="component" value="Unassembled WGS sequence"/>
</dbReference>
<proteinExistence type="predicted"/>
<gene>
    <name evidence="1" type="ORF">EMEDMD4_270116</name>
</gene>